<evidence type="ECO:0000313" key="1">
    <source>
        <dbReference type="EMBL" id="SFA58646.1"/>
    </source>
</evidence>
<protein>
    <submittedName>
        <fullName evidence="1">Uncharacterized protein</fullName>
    </submittedName>
</protein>
<dbReference type="EMBL" id="FOJO01000021">
    <property type="protein sequence ID" value="SFA58646.1"/>
    <property type="molecule type" value="Genomic_DNA"/>
</dbReference>
<dbReference type="Proteomes" id="UP000182312">
    <property type="component" value="Unassembled WGS sequence"/>
</dbReference>
<reference evidence="1 2" key="1">
    <citation type="submission" date="2016-10" db="EMBL/GenBank/DDBJ databases">
        <authorList>
            <person name="de Groot N.N."/>
        </authorList>
    </citation>
    <scope>NUCLEOTIDE SEQUENCE [LARGE SCALE GENOMIC DNA]</scope>
    <source>
        <strain evidence="1 2">CGMCC 1.6117</strain>
    </source>
</reference>
<dbReference type="OrthoDB" id="8478421at2"/>
<proteinExistence type="predicted"/>
<evidence type="ECO:0000313" key="2">
    <source>
        <dbReference type="Proteomes" id="UP000182312"/>
    </source>
</evidence>
<dbReference type="RefSeq" id="WP_139221719.1">
    <property type="nucleotide sequence ID" value="NZ_FOJO01000021.1"/>
</dbReference>
<name>A0A1I0U620_9RHOB</name>
<accession>A0A1I0U620</accession>
<dbReference type="AlphaFoldDB" id="A0A1I0U620"/>
<organism evidence="1 2">
    <name type="scientific">Paracoccus halophilus</name>
    <dbReference type="NCBI Taxonomy" id="376733"/>
    <lineage>
        <taxon>Bacteria</taxon>
        <taxon>Pseudomonadati</taxon>
        <taxon>Pseudomonadota</taxon>
        <taxon>Alphaproteobacteria</taxon>
        <taxon>Rhodobacterales</taxon>
        <taxon>Paracoccaceae</taxon>
        <taxon>Paracoccus</taxon>
    </lineage>
</organism>
<gene>
    <name evidence="1" type="ORF">SAMN04487972_12148</name>
</gene>
<sequence length="368" mass="40864">MSAQKDSSPSMTLLAYELLADHGLALPLFGSSVSANALHVAVPSRPGDPTTDIHDFEVYSATSPITLDVSLHRIATIGTVWVDVFVWDDVVHVGTRAELWESTEPEHGEMERTAPLTLFSLAEGASRGEAARCAALVHEWLERSWGAKRADNWRLNSYLTRVARRDLARHFREPSMAAKAHAILRKMLLVQRKSVLELKAPSVAEFAADDLPDLAFAVEELGWRLEVILDSVSQAAASESDIKPSHVMVMRLRHGRGRTQTQIPLRVFDGFFGGERDLRDAKTGRTRTMTLSMADGVRNTMKLQLPEIAKMSDPVARFERFPDSIAFEVYDSSSVNGRRIANLLEEGLHDGSTLKTQGGATWWRLLQP</sequence>